<feature type="binding site" evidence="8">
    <location>
        <position position="367"/>
    </location>
    <ligand>
        <name>Zn(2+)</name>
        <dbReference type="ChEBI" id="CHEBI:29105"/>
        <note>catalytic</note>
    </ligand>
</feature>
<dbReference type="PANTHER" id="PTHR10942">
    <property type="entry name" value="LEISHMANOLYSIN-LIKE PEPTIDASE"/>
    <property type="match status" value="1"/>
</dbReference>
<sequence>MRATYRLFGGGSGGCRAAIVLVSLLATLTVLYPAAATRIPDAAYLQLKRDIALHMEDRLALKGQQADETPEQAAARWRTRLESREGRALLQAPATIRIEPEFQISSLTAAQQETVRTAVSVAIQTIQLFFKVKYPVGANGFLHVPRDTSAAVCSGPNGPCLYGPGLRPDFENDYTSNTNDIRAPYCNVAVYNRSHFLAAACTSGGAGCPYAEPPASDPSDRRGGLLVDSILYVTSSPSTCSGIAGYATPCAFDLTTNRPWIGMLNLCPAAIAYTFDDLLATSVHEIIHAMGFVSSLYDAWVDDSLDLIPVSSVLGTVAASGNPAVRSDYSYIKSPTVLTEVRAQSGCPTLIGAILEDDGGGGSALSHWEFELFQGDIETGSKPLDGGFQRISRITVALMQDTGWCVARMRWVWCSLHDAWCVGLGLGHCKRAPLEAHAQPARR</sequence>
<dbReference type="InterPro" id="IPR001577">
    <property type="entry name" value="Peptidase_M8"/>
</dbReference>
<evidence type="ECO:0000256" key="3">
    <source>
        <dbReference type="ARBA" id="ARBA00022723"/>
    </source>
</evidence>
<dbReference type="EMBL" id="HBEC01011506">
    <property type="protein sequence ID" value="CAD8285230.1"/>
    <property type="molecule type" value="Transcribed_RNA"/>
</dbReference>
<evidence type="ECO:0000256" key="6">
    <source>
        <dbReference type="ARBA" id="ARBA00023049"/>
    </source>
</evidence>
<feature type="active site" evidence="7">
    <location>
        <position position="285"/>
    </location>
</feature>
<protein>
    <recommendedName>
        <fullName evidence="10">Leishmanolysin-like peptidase</fullName>
    </recommendedName>
</protein>
<dbReference type="Pfam" id="PF01457">
    <property type="entry name" value="Peptidase_M8"/>
    <property type="match status" value="1"/>
</dbReference>
<dbReference type="Gene3D" id="3.90.132.10">
    <property type="entry name" value="Leishmanolysin , domain 2"/>
    <property type="match status" value="1"/>
</dbReference>
<evidence type="ECO:0000256" key="4">
    <source>
        <dbReference type="ARBA" id="ARBA00022801"/>
    </source>
</evidence>
<keyword evidence="4" id="KW-0378">Hydrolase</keyword>
<evidence type="ECO:0000256" key="5">
    <source>
        <dbReference type="ARBA" id="ARBA00022833"/>
    </source>
</evidence>
<feature type="binding site" evidence="8">
    <location>
        <position position="288"/>
    </location>
    <ligand>
        <name>Zn(2+)</name>
        <dbReference type="ChEBI" id="CHEBI:29105"/>
        <note>catalytic</note>
    </ligand>
</feature>
<keyword evidence="6 8" id="KW-0482">Metalloprotease</keyword>
<dbReference type="GO" id="GO:0005737">
    <property type="term" value="C:cytoplasm"/>
    <property type="evidence" value="ECO:0007669"/>
    <property type="project" value="TreeGrafter"/>
</dbReference>
<reference evidence="9" key="1">
    <citation type="submission" date="2021-01" db="EMBL/GenBank/DDBJ databases">
        <authorList>
            <person name="Corre E."/>
            <person name="Pelletier E."/>
            <person name="Niang G."/>
            <person name="Scheremetjew M."/>
            <person name="Finn R."/>
            <person name="Kale V."/>
            <person name="Holt S."/>
            <person name="Cochrane G."/>
            <person name="Meng A."/>
            <person name="Brown T."/>
            <person name="Cohen L."/>
        </authorList>
    </citation>
    <scope>NUCLEOTIDE SEQUENCE</scope>
    <source>
        <strain evidence="9">CCMP219</strain>
    </source>
</reference>
<dbReference type="PANTHER" id="PTHR10942:SF0">
    <property type="entry name" value="LEISHMANOLYSIN-LIKE PEPTIDASE"/>
    <property type="match status" value="1"/>
</dbReference>
<evidence type="ECO:0000256" key="8">
    <source>
        <dbReference type="PIRSR" id="PIRSR601577-2"/>
    </source>
</evidence>
<dbReference type="SUPFAM" id="SSF55486">
    <property type="entry name" value="Metalloproteases ('zincins'), catalytic domain"/>
    <property type="match status" value="1"/>
</dbReference>
<dbReference type="GO" id="GO:0007155">
    <property type="term" value="P:cell adhesion"/>
    <property type="evidence" value="ECO:0007669"/>
    <property type="project" value="InterPro"/>
</dbReference>
<accession>A0A7R9V737</accession>
<comment type="similarity">
    <text evidence="1">Belongs to the peptidase M8 family.</text>
</comment>
<evidence type="ECO:0000256" key="1">
    <source>
        <dbReference type="ARBA" id="ARBA00005860"/>
    </source>
</evidence>
<evidence type="ECO:0008006" key="10">
    <source>
        <dbReference type="Google" id="ProtNLM"/>
    </source>
</evidence>
<gene>
    <name evidence="9" type="ORF">CEUR00632_LOCUS5268</name>
</gene>
<name>A0A7R9V737_9CHLO</name>
<evidence type="ECO:0000256" key="2">
    <source>
        <dbReference type="ARBA" id="ARBA00022670"/>
    </source>
</evidence>
<dbReference type="Gene3D" id="3.10.170.20">
    <property type="match status" value="1"/>
</dbReference>
<feature type="binding site" evidence="8">
    <location>
        <position position="284"/>
    </location>
    <ligand>
        <name>Zn(2+)</name>
        <dbReference type="ChEBI" id="CHEBI:29105"/>
        <note>catalytic</note>
    </ligand>
</feature>
<dbReference type="AlphaFoldDB" id="A0A7R9V737"/>
<proteinExistence type="inferred from homology"/>
<organism evidence="9">
    <name type="scientific">Chlamydomonas euryale</name>
    <dbReference type="NCBI Taxonomy" id="1486919"/>
    <lineage>
        <taxon>Eukaryota</taxon>
        <taxon>Viridiplantae</taxon>
        <taxon>Chlorophyta</taxon>
        <taxon>core chlorophytes</taxon>
        <taxon>Chlorophyceae</taxon>
        <taxon>CS clade</taxon>
        <taxon>Chlamydomonadales</taxon>
        <taxon>Chlamydomonadaceae</taxon>
        <taxon>Chlamydomonas</taxon>
    </lineage>
</organism>
<comment type="cofactor">
    <cofactor evidence="8">
        <name>Zn(2+)</name>
        <dbReference type="ChEBI" id="CHEBI:29105"/>
    </cofactor>
    <text evidence="8">Binds 1 zinc ion per subunit.</text>
</comment>
<dbReference type="GO" id="GO:0006508">
    <property type="term" value="P:proteolysis"/>
    <property type="evidence" value="ECO:0007669"/>
    <property type="project" value="UniProtKB-KW"/>
</dbReference>
<keyword evidence="3 8" id="KW-0479">Metal-binding</keyword>
<evidence type="ECO:0000313" key="9">
    <source>
        <dbReference type="EMBL" id="CAD8285230.1"/>
    </source>
</evidence>
<keyword evidence="2" id="KW-0645">Protease</keyword>
<dbReference type="GO" id="GO:0004222">
    <property type="term" value="F:metalloendopeptidase activity"/>
    <property type="evidence" value="ECO:0007669"/>
    <property type="project" value="InterPro"/>
</dbReference>
<keyword evidence="5 8" id="KW-0862">Zinc</keyword>
<dbReference type="GO" id="GO:0046872">
    <property type="term" value="F:metal ion binding"/>
    <property type="evidence" value="ECO:0007669"/>
    <property type="project" value="UniProtKB-KW"/>
</dbReference>
<dbReference type="GO" id="GO:0016020">
    <property type="term" value="C:membrane"/>
    <property type="evidence" value="ECO:0007669"/>
    <property type="project" value="InterPro"/>
</dbReference>
<evidence type="ECO:0000256" key="7">
    <source>
        <dbReference type="PIRSR" id="PIRSR601577-1"/>
    </source>
</evidence>